<sequence length="278" mass="30305" precursor="true">MSRLLGFFAVLGMLAHSAPAAEADKPPKSALVDSSEIVGTEVHDLDRKPIGEFVELVASKEGRILYAIVADHFALTLATELRAIPYEAMSITISEVDGQRQVNATVSEAALKALRKMPPLRDREMTQLGIHHWRKQVASLFKVDPPPETYTRADLFPTNEIVAASVHDMAGKELGAVDYLLVDQRGGSLGYVVVDDVISLVDSNLIPVPFDCVACDRTVDGSIQCRIDPVARPLRKAPTIAAGDHSPFEKPEFVENVEGAFHKQKKIVGRSTESLNAR</sequence>
<dbReference type="RefSeq" id="WP_145258511.1">
    <property type="nucleotide sequence ID" value="NZ_CP036279.1"/>
</dbReference>
<feature type="signal peptide" evidence="1">
    <location>
        <begin position="1"/>
        <end position="20"/>
    </location>
</feature>
<reference evidence="2 3" key="1">
    <citation type="submission" date="2019-02" db="EMBL/GenBank/DDBJ databases">
        <title>Deep-cultivation of Planctomycetes and their phenomic and genomic characterization uncovers novel biology.</title>
        <authorList>
            <person name="Wiegand S."/>
            <person name="Jogler M."/>
            <person name="Boedeker C."/>
            <person name="Pinto D."/>
            <person name="Vollmers J."/>
            <person name="Rivas-Marin E."/>
            <person name="Kohn T."/>
            <person name="Peeters S.H."/>
            <person name="Heuer A."/>
            <person name="Rast P."/>
            <person name="Oberbeckmann S."/>
            <person name="Bunk B."/>
            <person name="Jeske O."/>
            <person name="Meyerdierks A."/>
            <person name="Storesund J.E."/>
            <person name="Kallscheuer N."/>
            <person name="Luecker S."/>
            <person name="Lage O.M."/>
            <person name="Pohl T."/>
            <person name="Merkel B.J."/>
            <person name="Hornburger P."/>
            <person name="Mueller R.-W."/>
            <person name="Bruemmer F."/>
            <person name="Labrenz M."/>
            <person name="Spormann A.M."/>
            <person name="Op den Camp H."/>
            <person name="Overmann J."/>
            <person name="Amann R."/>
            <person name="Jetten M.S.M."/>
            <person name="Mascher T."/>
            <person name="Medema M.H."/>
            <person name="Devos D.P."/>
            <person name="Kaster A.-K."/>
            <person name="Ovreas L."/>
            <person name="Rohde M."/>
            <person name="Galperin M.Y."/>
            <person name="Jogler C."/>
        </authorList>
    </citation>
    <scope>NUCLEOTIDE SEQUENCE [LARGE SCALE GENOMIC DNA]</scope>
    <source>
        <strain evidence="2 3">Pan216</strain>
    </source>
</reference>
<gene>
    <name evidence="2" type="ORF">Pan216_28600</name>
</gene>
<keyword evidence="1" id="KW-0732">Signal</keyword>
<dbReference type="InterPro" id="IPR011033">
    <property type="entry name" value="PRC_barrel-like_sf"/>
</dbReference>
<evidence type="ECO:0000256" key="1">
    <source>
        <dbReference type="SAM" id="SignalP"/>
    </source>
</evidence>
<proteinExistence type="predicted"/>
<name>A0A518B4U7_9BACT</name>
<accession>A0A518B4U7</accession>
<dbReference type="KEGG" id="knv:Pan216_28600"/>
<dbReference type="EMBL" id="CP036279">
    <property type="protein sequence ID" value="QDU61994.1"/>
    <property type="molecule type" value="Genomic_DNA"/>
</dbReference>
<dbReference type="Proteomes" id="UP000317093">
    <property type="component" value="Chromosome"/>
</dbReference>
<organism evidence="2 3">
    <name type="scientific">Kolteria novifilia</name>
    <dbReference type="NCBI Taxonomy" id="2527975"/>
    <lineage>
        <taxon>Bacteria</taxon>
        <taxon>Pseudomonadati</taxon>
        <taxon>Planctomycetota</taxon>
        <taxon>Planctomycetia</taxon>
        <taxon>Kolteriales</taxon>
        <taxon>Kolteriaceae</taxon>
        <taxon>Kolteria</taxon>
    </lineage>
</organism>
<evidence type="ECO:0000313" key="2">
    <source>
        <dbReference type="EMBL" id="QDU61994.1"/>
    </source>
</evidence>
<dbReference type="SUPFAM" id="SSF50346">
    <property type="entry name" value="PRC-barrel domain"/>
    <property type="match status" value="2"/>
</dbReference>
<feature type="chain" id="PRO_5022155607" evidence="1">
    <location>
        <begin position="21"/>
        <end position="278"/>
    </location>
</feature>
<dbReference type="AlphaFoldDB" id="A0A518B4U7"/>
<keyword evidence="3" id="KW-1185">Reference proteome</keyword>
<evidence type="ECO:0000313" key="3">
    <source>
        <dbReference type="Proteomes" id="UP000317093"/>
    </source>
</evidence>
<dbReference type="Gene3D" id="2.30.30.240">
    <property type="entry name" value="PRC-barrel domain"/>
    <property type="match status" value="2"/>
</dbReference>
<protein>
    <submittedName>
        <fullName evidence="2">PRC-barrel domain protein</fullName>
    </submittedName>
</protein>